<feature type="transmembrane region" description="Helical" evidence="8">
    <location>
        <begin position="366"/>
        <end position="391"/>
    </location>
</feature>
<dbReference type="PANTHER" id="PTHR30012:SF0">
    <property type="entry name" value="TYPE II SECRETION SYSTEM PROTEIN F-RELATED"/>
    <property type="match status" value="1"/>
</dbReference>
<keyword evidence="6 8" id="KW-1133">Transmembrane helix</keyword>
<dbReference type="FunFam" id="1.20.81.30:FF:000001">
    <property type="entry name" value="Type II secretion system protein F"/>
    <property type="match status" value="2"/>
</dbReference>
<keyword evidence="5 8" id="KW-0812">Transmembrane</keyword>
<dbReference type="STRING" id="631.CH53_2658"/>
<feature type="transmembrane region" description="Helical" evidence="8">
    <location>
        <begin position="168"/>
        <end position="194"/>
    </location>
</feature>
<dbReference type="InterPro" id="IPR003004">
    <property type="entry name" value="GspF/PilC"/>
</dbReference>
<evidence type="ECO:0000256" key="5">
    <source>
        <dbReference type="ARBA" id="ARBA00022692"/>
    </source>
</evidence>
<evidence type="ECO:0000256" key="8">
    <source>
        <dbReference type="SAM" id="Phobius"/>
    </source>
</evidence>
<evidence type="ECO:0000256" key="6">
    <source>
        <dbReference type="ARBA" id="ARBA00022989"/>
    </source>
</evidence>
<evidence type="ECO:0000256" key="1">
    <source>
        <dbReference type="ARBA" id="ARBA00004429"/>
    </source>
</evidence>
<sequence length="402" mass="45218">MPVFKYIAINNNGVRIKGNIEADNILIARGIIYQREWCLLKIKIRKVGHFPNVIRYFKSINNDDLVLITRQMSTLVNAAIPLDEVLVVIEKQNKKNIMNGIIRDIRKKVVEGYSFSDSLSHYSNVFNPLYRSMITAGEVSGHLGMILSRLADHIEQTQKVKRKLGQTLIYPAILIIVSLGVIIILLSVVVPSIIEQFSFENNELPFSTQTLMAVSNGVKNNISSILALTIIVVISINRALKVRRLRELFEYYCLKIPLVGGYIIRLNISRYLRTLTILNSNSVNLMQAIKISNSVLTNGYIKKQLLNSAKLVSEGASLSSSLAVSRVFSPMIIHMIASGERTGELDLMLEKVTDVQENELMDKINIFVTLLEPAIMIFMAAFILFIVLSIFQPILQINNLIA</sequence>
<dbReference type="Gene3D" id="1.20.81.30">
    <property type="entry name" value="Type II secretion system (T2SS), domain F"/>
    <property type="match status" value="2"/>
</dbReference>
<dbReference type="PRINTS" id="PR00812">
    <property type="entry name" value="BCTERIALGSPF"/>
</dbReference>
<evidence type="ECO:0000259" key="9">
    <source>
        <dbReference type="Pfam" id="PF00482"/>
    </source>
</evidence>
<feature type="domain" description="Type II secretion system protein GspF" evidence="9">
    <location>
        <begin position="271"/>
        <end position="392"/>
    </location>
</feature>
<dbReference type="GO" id="GO:0005886">
    <property type="term" value="C:plasma membrane"/>
    <property type="evidence" value="ECO:0007669"/>
    <property type="project" value="UniProtKB-SubCell"/>
</dbReference>
<dbReference type="eggNOG" id="COG1459">
    <property type="taxonomic scope" value="Bacteria"/>
</dbReference>
<reference evidence="10 11" key="1">
    <citation type="submission" date="2015-03" db="EMBL/GenBank/DDBJ databases">
        <authorList>
            <person name="Murphy D."/>
        </authorList>
    </citation>
    <scope>NUCLEOTIDE SEQUENCE [LARGE SCALE GENOMIC DNA]</scope>
    <source>
        <strain evidence="10 11">BR165/97</strain>
    </source>
</reference>
<dbReference type="Proteomes" id="UP000038750">
    <property type="component" value="Unassembled WGS sequence"/>
</dbReference>
<keyword evidence="4" id="KW-0997">Cell inner membrane</keyword>
<comment type="similarity">
    <text evidence="2">Belongs to the GSP F family.</text>
</comment>
<dbReference type="GO" id="GO:0015628">
    <property type="term" value="P:protein secretion by the type II secretion system"/>
    <property type="evidence" value="ECO:0007669"/>
    <property type="project" value="TreeGrafter"/>
</dbReference>
<evidence type="ECO:0000313" key="11">
    <source>
        <dbReference type="Proteomes" id="UP000038750"/>
    </source>
</evidence>
<dbReference type="Pfam" id="PF00482">
    <property type="entry name" value="T2SSF"/>
    <property type="match status" value="2"/>
</dbReference>
<evidence type="ECO:0000256" key="7">
    <source>
        <dbReference type="ARBA" id="ARBA00023136"/>
    </source>
</evidence>
<dbReference type="PANTHER" id="PTHR30012">
    <property type="entry name" value="GENERAL SECRETION PATHWAY PROTEIN"/>
    <property type="match status" value="1"/>
</dbReference>
<dbReference type="InterPro" id="IPR042094">
    <property type="entry name" value="T2SS_GspF_sf"/>
</dbReference>
<dbReference type="EMBL" id="CPZJ01000008">
    <property type="protein sequence ID" value="CNF82337.1"/>
    <property type="molecule type" value="Genomic_DNA"/>
</dbReference>
<name>A0A0T9M9B2_YERIN</name>
<gene>
    <name evidence="10" type="primary">hofF</name>
    <name evidence="10" type="ORF">ERS008530_02212</name>
</gene>
<keyword evidence="3" id="KW-1003">Cell membrane</keyword>
<evidence type="ECO:0000256" key="4">
    <source>
        <dbReference type="ARBA" id="ARBA00022519"/>
    </source>
</evidence>
<dbReference type="AlphaFoldDB" id="A0A0T9M9B2"/>
<dbReference type="InterPro" id="IPR018076">
    <property type="entry name" value="T2SS_GspF_dom"/>
</dbReference>
<comment type="subcellular location">
    <subcellularLocation>
        <location evidence="1">Cell inner membrane</location>
        <topology evidence="1">Multi-pass membrane protein</topology>
    </subcellularLocation>
</comment>
<dbReference type="RefSeq" id="WP_050073607.1">
    <property type="nucleotide sequence ID" value="NZ_CPZJ01000008.1"/>
</dbReference>
<organism evidence="10 11">
    <name type="scientific">Yersinia intermedia</name>
    <dbReference type="NCBI Taxonomy" id="631"/>
    <lineage>
        <taxon>Bacteria</taxon>
        <taxon>Pseudomonadati</taxon>
        <taxon>Pseudomonadota</taxon>
        <taxon>Gammaproteobacteria</taxon>
        <taxon>Enterobacterales</taxon>
        <taxon>Yersiniaceae</taxon>
        <taxon>Yersinia</taxon>
    </lineage>
</organism>
<feature type="domain" description="Type II secretion system protein GspF" evidence="9">
    <location>
        <begin position="69"/>
        <end position="191"/>
    </location>
</feature>
<evidence type="ECO:0000256" key="2">
    <source>
        <dbReference type="ARBA" id="ARBA00005745"/>
    </source>
</evidence>
<protein>
    <submittedName>
        <fullName evidence="10">General protein secretion protein</fullName>
    </submittedName>
</protein>
<accession>A0A0T9M9B2</accession>
<keyword evidence="7 8" id="KW-0472">Membrane</keyword>
<evidence type="ECO:0000313" key="10">
    <source>
        <dbReference type="EMBL" id="CNF82337.1"/>
    </source>
</evidence>
<feature type="transmembrane region" description="Helical" evidence="8">
    <location>
        <begin position="222"/>
        <end position="240"/>
    </location>
</feature>
<proteinExistence type="inferred from homology"/>
<evidence type="ECO:0000256" key="3">
    <source>
        <dbReference type="ARBA" id="ARBA00022475"/>
    </source>
</evidence>